<dbReference type="InterPro" id="IPR019894">
    <property type="entry name" value="Patatin-related_protein"/>
</dbReference>
<dbReference type="Pfam" id="PF01734">
    <property type="entry name" value="Patatin"/>
    <property type="match status" value="1"/>
</dbReference>
<dbReference type="Proteomes" id="UP001271769">
    <property type="component" value="Unassembled WGS sequence"/>
</dbReference>
<evidence type="ECO:0000313" key="5">
    <source>
        <dbReference type="Proteomes" id="UP001271769"/>
    </source>
</evidence>
<dbReference type="InterPro" id="IPR016035">
    <property type="entry name" value="Acyl_Trfase/lysoPLipase"/>
</dbReference>
<dbReference type="InterPro" id="IPR002641">
    <property type="entry name" value="PNPLA_dom"/>
</dbReference>
<dbReference type="InterPro" id="IPR024282">
    <property type="entry name" value="DUF3376"/>
</dbReference>
<organism evidence="4 5">
    <name type="scientific">Dongia rigui</name>
    <dbReference type="NCBI Taxonomy" id="940149"/>
    <lineage>
        <taxon>Bacteria</taxon>
        <taxon>Pseudomonadati</taxon>
        <taxon>Pseudomonadota</taxon>
        <taxon>Alphaproteobacteria</taxon>
        <taxon>Rhodospirillales</taxon>
        <taxon>Dongiaceae</taxon>
        <taxon>Dongia</taxon>
    </lineage>
</organism>
<sequence length="773" mass="84704">MKQIEVRLAVVLYGGVSLAVYIHGVTREILNLIRASKLLHAEAGAASEAPDSTAVYLDLLKSLEPDIDLRIVIDLISGASAGGINGVMLARALAHDLPLDSHRELWLANADVSQLSEPASLVSRTLKASLAPLIDRVLIRRFGPQIADPETLSKVRRFVQARWFTPPFSGRRFAGWMLDACDGMDAAGSASTSLLPPGHRLDLFVTVTDYRGHRHSIALHDPPVVEETEHRRILAFTCRRALSGEMQSEFGPGHVPSLVFASRATACFPGAFMPATVAEMDSILAERGRAWPARTALLTDKLGVEGDLDQAAANRYFIDGSVVMNKPFSPVIHALGDRPASREVVRRIIYVDPNPRAESRQRSGDGPPGFFRTILASLAVIPRNEPIADDLLGIEAWNRRAKRMAEIINAADPEVERLVDDIVRADPENPPTIAEVGRFRSAANEAAHRGAGYAYLSYQKLKLRGVCDQLSKLVAALTSTPRTQANVDALASAFDRWLAEDPAPPARTIRFLRGFDVEFRLRRVRFVIRRLNELYRSGTESGVDVGSAAIDDLKGALYEAIERAAPRWDPKLYRGAPVEAAGRLASAAAAGREIDDADLAVIEEAMGLIPIDHTLDEIISVMGFAFLPPVARRAVAKAYVGFAFFDLITFPILQWTDMDEINEVLVDRISPDDADGLGAGITLRGTSLMSFGAFFNRAWREHDFLWGRLNAAERCLDVIASAIGPRAAAKLDTERLRGRLFLAILDSEEAHLNADPTLVSRLRTEVMARYGFE</sequence>
<name>A0ABU5E169_9PROT</name>
<dbReference type="Pfam" id="PF11856">
    <property type="entry name" value="DUF3376"/>
    <property type="match status" value="1"/>
</dbReference>
<dbReference type="Gene3D" id="3.40.1090.10">
    <property type="entry name" value="Cytosolic phospholipase A2 catalytic domain"/>
    <property type="match status" value="1"/>
</dbReference>
<accession>A0ABU5E169</accession>
<proteinExistence type="predicted"/>
<comment type="caution">
    <text evidence="4">The sequence shown here is derived from an EMBL/GenBank/DDBJ whole genome shotgun (WGS) entry which is preliminary data.</text>
</comment>
<evidence type="ECO:0000313" key="4">
    <source>
        <dbReference type="EMBL" id="MDY0872974.1"/>
    </source>
</evidence>
<evidence type="ECO:0000259" key="3">
    <source>
        <dbReference type="Pfam" id="PF11856"/>
    </source>
</evidence>
<feature type="domain" description="DUF3376" evidence="3">
    <location>
        <begin position="462"/>
        <end position="736"/>
    </location>
</feature>
<evidence type="ECO:0000256" key="1">
    <source>
        <dbReference type="ARBA" id="ARBA00023098"/>
    </source>
</evidence>
<dbReference type="SUPFAM" id="SSF52151">
    <property type="entry name" value="FabD/lysophospholipase-like"/>
    <property type="match status" value="1"/>
</dbReference>
<keyword evidence="1" id="KW-0443">Lipid metabolism</keyword>
<dbReference type="NCBIfam" id="TIGR03607">
    <property type="entry name" value="patatin-like protein"/>
    <property type="match status" value="1"/>
</dbReference>
<dbReference type="RefSeq" id="WP_320501444.1">
    <property type="nucleotide sequence ID" value="NZ_JAXCLX010000002.1"/>
</dbReference>
<protein>
    <submittedName>
        <fullName evidence="4">Patatin-like protein</fullName>
    </submittedName>
</protein>
<feature type="domain" description="PNPLA" evidence="2">
    <location>
        <begin position="54"/>
        <end position="331"/>
    </location>
</feature>
<keyword evidence="5" id="KW-1185">Reference proteome</keyword>
<evidence type="ECO:0000259" key="2">
    <source>
        <dbReference type="Pfam" id="PF01734"/>
    </source>
</evidence>
<gene>
    <name evidence="4" type="ORF">SMD31_13615</name>
</gene>
<reference evidence="4 5" key="1">
    <citation type="journal article" date="2013" name="Antonie Van Leeuwenhoek">
        <title>Dongia rigui sp. nov., isolated from freshwater of a large wetland in Korea.</title>
        <authorList>
            <person name="Baik K.S."/>
            <person name="Hwang Y.M."/>
            <person name="Choi J.S."/>
            <person name="Kwon J."/>
            <person name="Seong C.N."/>
        </authorList>
    </citation>
    <scope>NUCLEOTIDE SEQUENCE [LARGE SCALE GENOMIC DNA]</scope>
    <source>
        <strain evidence="4 5">04SU4-P</strain>
    </source>
</reference>
<dbReference type="EMBL" id="JAXCLX010000002">
    <property type="protein sequence ID" value="MDY0872974.1"/>
    <property type="molecule type" value="Genomic_DNA"/>
</dbReference>